<organism evidence="1">
    <name type="scientific">marine sediment metagenome</name>
    <dbReference type="NCBI Taxonomy" id="412755"/>
    <lineage>
        <taxon>unclassified sequences</taxon>
        <taxon>metagenomes</taxon>
        <taxon>ecological metagenomes</taxon>
    </lineage>
</organism>
<dbReference type="AlphaFoldDB" id="A0A0F9JMF3"/>
<protein>
    <submittedName>
        <fullName evidence="1">Uncharacterized protein</fullName>
    </submittedName>
</protein>
<evidence type="ECO:0000313" key="1">
    <source>
        <dbReference type="EMBL" id="KKM71014.1"/>
    </source>
</evidence>
<reference evidence="1" key="1">
    <citation type="journal article" date="2015" name="Nature">
        <title>Complex archaea that bridge the gap between prokaryotes and eukaryotes.</title>
        <authorList>
            <person name="Spang A."/>
            <person name="Saw J.H."/>
            <person name="Jorgensen S.L."/>
            <person name="Zaremba-Niedzwiedzka K."/>
            <person name="Martijn J."/>
            <person name="Lind A.E."/>
            <person name="van Eijk R."/>
            <person name="Schleper C."/>
            <person name="Guy L."/>
            <person name="Ettema T.J."/>
        </authorList>
    </citation>
    <scope>NUCLEOTIDE SEQUENCE</scope>
</reference>
<comment type="caution">
    <text evidence="1">The sequence shown here is derived from an EMBL/GenBank/DDBJ whole genome shotgun (WGS) entry which is preliminary data.</text>
</comment>
<sequence length="104" mass="11432">MGAKPRPMVILMVKPYGKRVPAWWPRNATGRLQSVTVRDDGQGWTIGEDASHAVPSRLVDENAEVFLIGFEDEDGELEFDFEFEQRWAGVGGGSNRTHTGGVGS</sequence>
<name>A0A0F9JMF3_9ZZZZ</name>
<accession>A0A0F9JMF3</accession>
<gene>
    <name evidence="1" type="ORF">LCGC14_1434850</name>
</gene>
<proteinExistence type="predicted"/>
<dbReference type="EMBL" id="LAZR01009711">
    <property type="protein sequence ID" value="KKM71014.1"/>
    <property type="molecule type" value="Genomic_DNA"/>
</dbReference>